<dbReference type="EMBL" id="JAUJLE010000304">
    <property type="protein sequence ID" value="KAK0961864.1"/>
    <property type="molecule type" value="Genomic_DNA"/>
</dbReference>
<protein>
    <submittedName>
        <fullName evidence="1">Uncharacterized protein</fullName>
    </submittedName>
</protein>
<proteinExistence type="predicted"/>
<organism evidence="1 2">
    <name type="scientific">Friedmanniomyces endolithicus</name>
    <dbReference type="NCBI Taxonomy" id="329885"/>
    <lineage>
        <taxon>Eukaryota</taxon>
        <taxon>Fungi</taxon>
        <taxon>Dikarya</taxon>
        <taxon>Ascomycota</taxon>
        <taxon>Pezizomycotina</taxon>
        <taxon>Dothideomycetes</taxon>
        <taxon>Dothideomycetidae</taxon>
        <taxon>Mycosphaerellales</taxon>
        <taxon>Teratosphaeriaceae</taxon>
        <taxon>Friedmanniomyces</taxon>
    </lineage>
</organism>
<comment type="caution">
    <text evidence="1">The sequence shown here is derived from an EMBL/GenBank/DDBJ whole genome shotgun (WGS) entry which is preliminary data.</text>
</comment>
<gene>
    <name evidence="1" type="ORF">LTR91_019729</name>
</gene>
<sequence length="83" mass="9549">MSYGNRHWEEQGRSSGQWAKLNAKFRARGNRILLEAEAEAGKLEHWMSTPSRVMAYLELGGMFQDKRSSVLTRDTEKHVIRGV</sequence>
<dbReference type="Proteomes" id="UP001175353">
    <property type="component" value="Unassembled WGS sequence"/>
</dbReference>
<accession>A0AAN6HA65</accession>
<dbReference type="AlphaFoldDB" id="A0AAN6HA65"/>
<keyword evidence="2" id="KW-1185">Reference proteome</keyword>
<reference evidence="1" key="1">
    <citation type="submission" date="2023-06" db="EMBL/GenBank/DDBJ databases">
        <title>Black Yeasts Isolated from many extreme environments.</title>
        <authorList>
            <person name="Coleine C."/>
            <person name="Stajich J.E."/>
            <person name="Selbmann L."/>
        </authorList>
    </citation>
    <scope>NUCLEOTIDE SEQUENCE</scope>
    <source>
        <strain evidence="1">CCFEE 5200</strain>
    </source>
</reference>
<evidence type="ECO:0000313" key="2">
    <source>
        <dbReference type="Proteomes" id="UP001175353"/>
    </source>
</evidence>
<evidence type="ECO:0000313" key="1">
    <source>
        <dbReference type="EMBL" id="KAK0961864.1"/>
    </source>
</evidence>
<name>A0AAN6HA65_9PEZI</name>